<evidence type="ECO:0000256" key="11">
    <source>
        <dbReference type="SAM" id="SignalP"/>
    </source>
</evidence>
<comment type="similarity">
    <text evidence="4 9">Belongs to the EMP24/GP25L family.</text>
</comment>
<keyword evidence="5 9" id="KW-0812">Transmembrane</keyword>
<feature type="signal peptide" evidence="11">
    <location>
        <begin position="1"/>
        <end position="21"/>
    </location>
</feature>
<dbReference type="KEGG" id="bfo:118423749"/>
<name>A0A9J7LV70_BRAFL</name>
<evidence type="ECO:0000256" key="7">
    <source>
        <dbReference type="ARBA" id="ARBA00022989"/>
    </source>
</evidence>
<dbReference type="GO" id="GO:0005794">
    <property type="term" value="C:Golgi apparatus"/>
    <property type="evidence" value="ECO:0007669"/>
    <property type="project" value="UniProtKB-SubCell"/>
</dbReference>
<evidence type="ECO:0000256" key="8">
    <source>
        <dbReference type="ARBA" id="ARBA00023136"/>
    </source>
</evidence>
<dbReference type="AlphaFoldDB" id="A0A9J7LV70"/>
<dbReference type="OrthoDB" id="10037706at2759"/>
<keyword evidence="13" id="KW-1185">Reference proteome</keyword>
<dbReference type="InterPro" id="IPR036598">
    <property type="entry name" value="GOLD_dom_sf"/>
</dbReference>
<evidence type="ECO:0000259" key="12">
    <source>
        <dbReference type="PROSITE" id="PS50866"/>
    </source>
</evidence>
<dbReference type="InterPro" id="IPR015720">
    <property type="entry name" value="Emp24-like"/>
</dbReference>
<dbReference type="Pfam" id="PF01105">
    <property type="entry name" value="EMP24_GP25L"/>
    <property type="match status" value="1"/>
</dbReference>
<dbReference type="PANTHER" id="PTHR22811">
    <property type="entry name" value="TRANSMEMBRANE EMP24 DOMAIN-CONTAINING PROTEIN"/>
    <property type="match status" value="1"/>
</dbReference>
<dbReference type="SUPFAM" id="SSF101576">
    <property type="entry name" value="Supernatant protein factor (SPF), C-terminal domain"/>
    <property type="match status" value="1"/>
</dbReference>
<evidence type="ECO:0000256" key="1">
    <source>
        <dbReference type="ARBA" id="ARBA00004115"/>
    </source>
</evidence>
<protein>
    <submittedName>
        <fullName evidence="14">Transmembrane emp24 domain-containing protein 6-like</fullName>
    </submittedName>
</protein>
<sequence length="234" mass="26639">MRGATIQLLVLSLTCECLVSAWDEDQDFDSHYLPGVESDFSLSLGTAGPECFYQFVGKNATLHADFQVLRADGTNKKVFFSVYNPKKTLLNFTHAESIDKFEYDMKKEDKPGTFSICLSNPSKLFTKLVYLYVAVYRLSDWKKYKQTQLPQEMEEIGLGQIMSSLDHVANNVRDINNINKIIKLHKLVDYHTVSASLTYVTRMGMCSCLLIVGSGLLQVYFVRKLFTPHYLRGT</sequence>
<dbReference type="GeneID" id="118423749"/>
<dbReference type="GO" id="GO:0005789">
    <property type="term" value="C:endoplasmic reticulum membrane"/>
    <property type="evidence" value="ECO:0007669"/>
    <property type="project" value="UniProtKB-SubCell"/>
</dbReference>
<feature type="domain" description="GOLD" evidence="12">
    <location>
        <begin position="49"/>
        <end position="135"/>
    </location>
</feature>
<evidence type="ECO:0000256" key="6">
    <source>
        <dbReference type="ARBA" id="ARBA00022729"/>
    </source>
</evidence>
<keyword evidence="7 10" id="KW-1133">Transmembrane helix</keyword>
<evidence type="ECO:0000256" key="2">
    <source>
        <dbReference type="ARBA" id="ARBA00004151"/>
    </source>
</evidence>
<evidence type="ECO:0000256" key="3">
    <source>
        <dbReference type="ARBA" id="ARBA00004619"/>
    </source>
</evidence>
<keyword evidence="8 10" id="KW-0472">Membrane</keyword>
<evidence type="ECO:0000313" key="13">
    <source>
        <dbReference type="Proteomes" id="UP000001554"/>
    </source>
</evidence>
<reference evidence="14" key="2">
    <citation type="submission" date="2025-08" db="UniProtKB">
        <authorList>
            <consortium name="RefSeq"/>
        </authorList>
    </citation>
    <scope>IDENTIFICATION</scope>
    <source>
        <strain evidence="14">S238N-H82</strain>
        <tissue evidence="14">Testes</tissue>
    </source>
</reference>
<proteinExistence type="inferred from homology"/>
<feature type="transmembrane region" description="Helical" evidence="10">
    <location>
        <begin position="199"/>
        <end position="222"/>
    </location>
</feature>
<evidence type="ECO:0000313" key="14">
    <source>
        <dbReference type="RefSeq" id="XP_035687850.1"/>
    </source>
</evidence>
<accession>A0A9J7LV70</accession>
<evidence type="ECO:0000256" key="5">
    <source>
        <dbReference type="ARBA" id="ARBA00022692"/>
    </source>
</evidence>
<keyword evidence="6 11" id="KW-0732">Signal</keyword>
<organism evidence="13 14">
    <name type="scientific">Branchiostoma floridae</name>
    <name type="common">Florida lancelet</name>
    <name type="synonym">Amphioxus</name>
    <dbReference type="NCBI Taxonomy" id="7739"/>
    <lineage>
        <taxon>Eukaryota</taxon>
        <taxon>Metazoa</taxon>
        <taxon>Chordata</taxon>
        <taxon>Cephalochordata</taxon>
        <taxon>Leptocardii</taxon>
        <taxon>Amphioxiformes</taxon>
        <taxon>Branchiostomatidae</taxon>
        <taxon>Branchiostoma</taxon>
    </lineage>
</organism>
<comment type="subcellular location">
    <subcellularLocation>
        <location evidence="1">Endoplasmic reticulum membrane</location>
        <topology evidence="1">Single-pass type I membrane protein</topology>
    </subcellularLocation>
    <subcellularLocation>
        <location evidence="2">Endoplasmic reticulum-Golgi intermediate compartment membrane</location>
        <topology evidence="2">Single-pass type I membrane protein</topology>
    </subcellularLocation>
    <subcellularLocation>
        <location evidence="3">Golgi apparatus</location>
        <location evidence="3">cis-Golgi network membrane</location>
        <topology evidence="3">Single-pass type I membrane protein</topology>
    </subcellularLocation>
    <subcellularLocation>
        <location evidence="9">Membrane</location>
        <topology evidence="9">Single-pass type I membrane protein</topology>
    </subcellularLocation>
</comment>
<dbReference type="InterPro" id="IPR009038">
    <property type="entry name" value="GOLD_dom"/>
</dbReference>
<evidence type="ECO:0000256" key="10">
    <source>
        <dbReference type="SAM" id="Phobius"/>
    </source>
</evidence>
<feature type="chain" id="PRO_5039952622" evidence="11">
    <location>
        <begin position="22"/>
        <end position="234"/>
    </location>
</feature>
<reference evidence="13" key="1">
    <citation type="journal article" date="2020" name="Nat. Ecol. Evol.">
        <title>Deeply conserved synteny resolves early events in vertebrate evolution.</title>
        <authorList>
            <person name="Simakov O."/>
            <person name="Marletaz F."/>
            <person name="Yue J.X."/>
            <person name="O'Connell B."/>
            <person name="Jenkins J."/>
            <person name="Brandt A."/>
            <person name="Calef R."/>
            <person name="Tung C.H."/>
            <person name="Huang T.K."/>
            <person name="Schmutz J."/>
            <person name="Satoh N."/>
            <person name="Yu J.K."/>
            <person name="Putnam N.H."/>
            <person name="Green R.E."/>
            <person name="Rokhsar D.S."/>
        </authorList>
    </citation>
    <scope>NUCLEOTIDE SEQUENCE [LARGE SCALE GENOMIC DNA]</scope>
    <source>
        <strain evidence="13">S238N-H82</strain>
    </source>
</reference>
<dbReference type="PROSITE" id="PS50866">
    <property type="entry name" value="GOLD"/>
    <property type="match status" value="1"/>
</dbReference>
<dbReference type="SMART" id="SM01190">
    <property type="entry name" value="EMP24_GP25L"/>
    <property type="match status" value="1"/>
</dbReference>
<dbReference type="Proteomes" id="UP000001554">
    <property type="component" value="Chromosome 10"/>
</dbReference>
<evidence type="ECO:0000256" key="4">
    <source>
        <dbReference type="ARBA" id="ARBA00007104"/>
    </source>
</evidence>
<dbReference type="RefSeq" id="XP_035687850.1">
    <property type="nucleotide sequence ID" value="XM_035831957.1"/>
</dbReference>
<gene>
    <name evidence="14" type="primary">LOC118423749</name>
</gene>
<dbReference type="GO" id="GO:0033116">
    <property type="term" value="C:endoplasmic reticulum-Golgi intermediate compartment membrane"/>
    <property type="evidence" value="ECO:0007669"/>
    <property type="project" value="UniProtKB-SubCell"/>
</dbReference>
<evidence type="ECO:0000256" key="9">
    <source>
        <dbReference type="RuleBase" id="RU003827"/>
    </source>
</evidence>